<dbReference type="SUPFAM" id="SSF52833">
    <property type="entry name" value="Thioredoxin-like"/>
    <property type="match status" value="1"/>
</dbReference>
<dbReference type="OrthoDB" id="9795531at2"/>
<proteinExistence type="predicted"/>
<dbReference type="Proteomes" id="UP000297900">
    <property type="component" value="Unassembled WGS sequence"/>
</dbReference>
<evidence type="ECO:0000313" key="3">
    <source>
        <dbReference type="Proteomes" id="UP000297900"/>
    </source>
</evidence>
<reference evidence="2 3" key="1">
    <citation type="submission" date="2019-03" db="EMBL/GenBank/DDBJ databases">
        <title>Cohnella endophytica sp. nov., a novel endophytic bacterium isolated from bark of Sonneratia apetala.</title>
        <authorList>
            <person name="Tuo L."/>
        </authorList>
    </citation>
    <scope>NUCLEOTIDE SEQUENCE [LARGE SCALE GENOMIC DNA]</scope>
    <source>
        <strain evidence="2 3">CCTCC AB 208254</strain>
    </source>
</reference>
<dbReference type="Pfam" id="PF00462">
    <property type="entry name" value="Glutaredoxin"/>
    <property type="match status" value="1"/>
</dbReference>
<accession>A0A4Y8LZ37</accession>
<dbReference type="InterPro" id="IPR002109">
    <property type="entry name" value="Glutaredoxin"/>
</dbReference>
<evidence type="ECO:0000313" key="2">
    <source>
        <dbReference type="EMBL" id="TFE26702.1"/>
    </source>
</evidence>
<dbReference type="Gene3D" id="3.40.30.10">
    <property type="entry name" value="Glutaredoxin"/>
    <property type="match status" value="1"/>
</dbReference>
<dbReference type="CDD" id="cd02976">
    <property type="entry name" value="NrdH"/>
    <property type="match status" value="1"/>
</dbReference>
<protein>
    <submittedName>
        <fullName evidence="2">Glutaredoxin family protein</fullName>
    </submittedName>
</protein>
<evidence type="ECO:0000259" key="1">
    <source>
        <dbReference type="Pfam" id="PF00462"/>
    </source>
</evidence>
<organism evidence="2 3">
    <name type="scientific">Cohnella luojiensis</name>
    <dbReference type="NCBI Taxonomy" id="652876"/>
    <lineage>
        <taxon>Bacteria</taxon>
        <taxon>Bacillati</taxon>
        <taxon>Bacillota</taxon>
        <taxon>Bacilli</taxon>
        <taxon>Bacillales</taxon>
        <taxon>Paenibacillaceae</taxon>
        <taxon>Cohnella</taxon>
    </lineage>
</organism>
<gene>
    <name evidence="2" type="ORF">E2980_11375</name>
</gene>
<comment type="caution">
    <text evidence="2">The sequence shown here is derived from an EMBL/GenBank/DDBJ whole genome shotgun (WGS) entry which is preliminary data.</text>
</comment>
<dbReference type="EMBL" id="SOMN01000012">
    <property type="protein sequence ID" value="TFE26702.1"/>
    <property type="molecule type" value="Genomic_DNA"/>
</dbReference>
<dbReference type="AlphaFoldDB" id="A0A4Y8LZ37"/>
<name>A0A4Y8LZ37_9BACL</name>
<dbReference type="InterPro" id="IPR036249">
    <property type="entry name" value="Thioredoxin-like_sf"/>
</dbReference>
<feature type="domain" description="Glutaredoxin" evidence="1">
    <location>
        <begin position="6"/>
        <end position="58"/>
    </location>
</feature>
<sequence>MEMKNVVLYGADHCAACTETIKFFQQEGIPYQYKDVGTDKEAFTEMLRLGGIATPFIVAGTHVLHSFDRQKLKEALKPHG</sequence>
<keyword evidence="3" id="KW-1185">Reference proteome</keyword>